<sequence length="98" mass="11206">MARHNFSDLFDLYPAIISEMPTEFTSHQFILKLAQKNQPAYVQALSAYCENGEPFLTVHQQLSKQLAKYHELIKPLGDKPSKDIFGNSNSCKAWLKYA</sequence>
<name>A0ABQ1TWE7_9GAMM</name>
<comment type="caution">
    <text evidence="1">The sequence shown here is derived from an EMBL/GenBank/DDBJ whole genome shotgun (WGS) entry which is preliminary data.</text>
</comment>
<evidence type="ECO:0000313" key="1">
    <source>
        <dbReference type="EMBL" id="GGF05477.1"/>
    </source>
</evidence>
<dbReference type="Proteomes" id="UP000638462">
    <property type="component" value="Unassembled WGS sequence"/>
</dbReference>
<reference evidence="2" key="1">
    <citation type="journal article" date="2019" name="Int. J. Syst. Evol. Microbiol.">
        <title>The Global Catalogue of Microorganisms (GCM) 10K type strain sequencing project: providing services to taxonomists for standard genome sequencing and annotation.</title>
        <authorList>
            <consortium name="The Broad Institute Genomics Platform"/>
            <consortium name="The Broad Institute Genome Sequencing Center for Infectious Disease"/>
            <person name="Wu L."/>
            <person name="Ma J."/>
        </authorList>
    </citation>
    <scope>NUCLEOTIDE SEQUENCE [LARGE SCALE GENOMIC DNA]</scope>
    <source>
        <strain evidence="2">CGMCC 1.15394</strain>
    </source>
</reference>
<accession>A0ABQ1TWE7</accession>
<dbReference type="RefSeq" id="WP_188730388.1">
    <property type="nucleotide sequence ID" value="NZ_BMIT01000015.1"/>
</dbReference>
<dbReference type="EMBL" id="BMIT01000015">
    <property type="protein sequence ID" value="GGF05477.1"/>
    <property type="molecule type" value="Genomic_DNA"/>
</dbReference>
<keyword evidence="2" id="KW-1185">Reference proteome</keyword>
<gene>
    <name evidence="1" type="ORF">GCM10008027_33000</name>
</gene>
<organism evidence="1 2">
    <name type="scientific">Pseudoalteromonas gelatinilytica</name>
    <dbReference type="NCBI Taxonomy" id="1703256"/>
    <lineage>
        <taxon>Bacteria</taxon>
        <taxon>Pseudomonadati</taxon>
        <taxon>Pseudomonadota</taxon>
        <taxon>Gammaproteobacteria</taxon>
        <taxon>Alteromonadales</taxon>
        <taxon>Pseudoalteromonadaceae</taxon>
        <taxon>Pseudoalteromonas</taxon>
    </lineage>
</organism>
<proteinExistence type="predicted"/>
<protein>
    <submittedName>
        <fullName evidence="1">Uncharacterized protein</fullName>
    </submittedName>
</protein>
<evidence type="ECO:0000313" key="2">
    <source>
        <dbReference type="Proteomes" id="UP000638462"/>
    </source>
</evidence>